<feature type="region of interest" description="Disordered" evidence="8">
    <location>
        <begin position="1"/>
        <end position="25"/>
    </location>
</feature>
<dbReference type="RefSeq" id="WP_133579076.1">
    <property type="nucleotide sequence ID" value="NZ_SNYJ01000002.1"/>
</dbReference>
<dbReference type="HAMAP" id="MF_00412">
    <property type="entry name" value="ProA"/>
    <property type="match status" value="1"/>
</dbReference>
<accession>A0A4R6U6Q4</accession>
<comment type="subcellular location">
    <subcellularLocation>
        <location evidence="7">Cytoplasm</location>
    </subcellularLocation>
</comment>
<dbReference type="Gene3D" id="3.40.309.10">
    <property type="entry name" value="Aldehyde Dehydrogenase, Chain A, domain 2"/>
    <property type="match status" value="1"/>
</dbReference>
<reference evidence="10 11" key="1">
    <citation type="submission" date="2019-03" db="EMBL/GenBank/DDBJ databases">
        <title>Genomic Encyclopedia of Type Strains, Phase IV (KMG-IV): sequencing the most valuable type-strain genomes for metagenomic binning, comparative biology and taxonomic classification.</title>
        <authorList>
            <person name="Goeker M."/>
        </authorList>
    </citation>
    <scope>NUCLEOTIDE SEQUENCE [LARGE SCALE GENOMIC DNA]</scope>
    <source>
        <strain evidence="10 11">DSM 28697</strain>
    </source>
</reference>
<evidence type="ECO:0000256" key="5">
    <source>
        <dbReference type="ARBA" id="ARBA00023002"/>
    </source>
</evidence>
<dbReference type="InterPro" id="IPR016161">
    <property type="entry name" value="Ald_DH/histidinol_DH"/>
</dbReference>
<dbReference type="InterPro" id="IPR020593">
    <property type="entry name" value="G-glutamylP_reductase_CS"/>
</dbReference>
<gene>
    <name evidence="7" type="primary">proA</name>
    <name evidence="10" type="ORF">EV213_102221</name>
</gene>
<dbReference type="OrthoDB" id="9809970at2"/>
<sequence length="415" mass="44734">MSDLLTKATAAKEARTALASSTTDEKNDALERIAVQLAVDETSILEANSLDLEEGQRQGMSESLQDRLRLTSDRLKEMSSALRELKQLADPIGEEMTTWKRPNGLSIQQVRVPIGVIGMVYEARPNVTIDASSLCLKTGNAVLLRGSSTAIHSNRALVKSIQTALKASALPEGAVQLLEDTSRETAAKMFKLNSHLDVLIPRGSAALIQAVLEQSTVPVLETGAGNCHVFIDSSAQKDMAIAIAVNAKTQRPSVCNAAETLLVHKDWSANYLKALLDDLTANGVEIRGDASIVSFYEEAIPAEEDDWATEYNDLIVTVKMVSDVQEAIAHINTYGTTHSEAIVSETTEHVTSFFQEVDAAALYHNASTRFTDGFEFGFGAEIGISTQKLHARGPMGLLALTSSKYLIEGTGQIKG</sequence>
<dbReference type="SUPFAM" id="SSF53720">
    <property type="entry name" value="ALDH-like"/>
    <property type="match status" value="1"/>
</dbReference>
<dbReference type="PIRSF" id="PIRSF000151">
    <property type="entry name" value="GPR"/>
    <property type="match status" value="1"/>
</dbReference>
<keyword evidence="3 7" id="KW-0641">Proline biosynthesis</keyword>
<dbReference type="NCBIfam" id="NF001221">
    <property type="entry name" value="PRK00197.1"/>
    <property type="match status" value="1"/>
</dbReference>
<comment type="function">
    <text evidence="7">Catalyzes the NADPH-dependent reduction of L-glutamate 5-phosphate into L-glutamate 5-semialdehyde and phosphate. The product spontaneously undergoes cyclization to form 1-pyrroline-5-carboxylate.</text>
</comment>
<comment type="pathway">
    <text evidence="1 7">Amino-acid biosynthesis; L-proline biosynthesis; L-glutamate 5-semialdehyde from L-glutamate: step 2/2.</text>
</comment>
<evidence type="ECO:0000256" key="8">
    <source>
        <dbReference type="SAM" id="MobiDB-lite"/>
    </source>
</evidence>
<comment type="caution">
    <text evidence="10">The sequence shown here is derived from an EMBL/GenBank/DDBJ whole genome shotgun (WGS) entry which is preliminary data.</text>
</comment>
<protein>
    <recommendedName>
        <fullName evidence="7">Gamma-glutamyl phosphate reductase</fullName>
        <shortName evidence="7">GPR</shortName>
        <ecNumber evidence="7">1.2.1.41</ecNumber>
    </recommendedName>
    <alternativeName>
        <fullName evidence="7">Glutamate-5-semialdehyde dehydrogenase</fullName>
    </alternativeName>
    <alternativeName>
        <fullName evidence="7">Glutamyl-gamma-semialdehyde dehydrogenase</fullName>
        <shortName evidence="7">GSA dehydrogenase</shortName>
    </alternativeName>
</protein>
<keyword evidence="11" id="KW-1185">Reference proteome</keyword>
<dbReference type="NCBIfam" id="TIGR00407">
    <property type="entry name" value="proA"/>
    <property type="match status" value="1"/>
</dbReference>
<dbReference type="Gene3D" id="3.40.605.10">
    <property type="entry name" value="Aldehyde Dehydrogenase, Chain A, domain 1"/>
    <property type="match status" value="1"/>
</dbReference>
<dbReference type="Pfam" id="PF00171">
    <property type="entry name" value="Aldedh"/>
    <property type="match status" value="1"/>
</dbReference>
<proteinExistence type="inferred from homology"/>
<dbReference type="CDD" id="cd07079">
    <property type="entry name" value="ALDH_F18-19_ProA-GPR"/>
    <property type="match status" value="1"/>
</dbReference>
<dbReference type="GO" id="GO:0005737">
    <property type="term" value="C:cytoplasm"/>
    <property type="evidence" value="ECO:0007669"/>
    <property type="project" value="UniProtKB-SubCell"/>
</dbReference>
<evidence type="ECO:0000313" key="10">
    <source>
        <dbReference type="EMBL" id="TDQ42190.1"/>
    </source>
</evidence>
<evidence type="ECO:0000256" key="4">
    <source>
        <dbReference type="ARBA" id="ARBA00022857"/>
    </source>
</evidence>
<feature type="domain" description="Aldehyde dehydrogenase" evidence="9">
    <location>
        <begin position="8"/>
        <end position="280"/>
    </location>
</feature>
<evidence type="ECO:0000256" key="1">
    <source>
        <dbReference type="ARBA" id="ARBA00004985"/>
    </source>
</evidence>
<dbReference type="GO" id="GO:0055129">
    <property type="term" value="P:L-proline biosynthetic process"/>
    <property type="evidence" value="ECO:0007669"/>
    <property type="project" value="UniProtKB-UniRule"/>
</dbReference>
<keyword evidence="7" id="KW-0963">Cytoplasm</keyword>
<dbReference type="InterPro" id="IPR015590">
    <property type="entry name" value="Aldehyde_DH_dom"/>
</dbReference>
<dbReference type="EC" id="1.2.1.41" evidence="7"/>
<dbReference type="Proteomes" id="UP000295632">
    <property type="component" value="Unassembled WGS sequence"/>
</dbReference>
<dbReference type="GO" id="GO:0050661">
    <property type="term" value="F:NADP binding"/>
    <property type="evidence" value="ECO:0007669"/>
    <property type="project" value="InterPro"/>
</dbReference>
<keyword evidence="5 7" id="KW-0560">Oxidoreductase</keyword>
<dbReference type="PANTHER" id="PTHR11063">
    <property type="entry name" value="GLUTAMATE SEMIALDEHYDE DEHYDROGENASE"/>
    <property type="match status" value="1"/>
</dbReference>
<dbReference type="PANTHER" id="PTHR11063:SF8">
    <property type="entry name" value="DELTA-1-PYRROLINE-5-CARBOXYLATE SYNTHASE"/>
    <property type="match status" value="1"/>
</dbReference>
<evidence type="ECO:0000256" key="6">
    <source>
        <dbReference type="ARBA" id="ARBA00049024"/>
    </source>
</evidence>
<dbReference type="PROSITE" id="PS01223">
    <property type="entry name" value="PROA"/>
    <property type="match status" value="1"/>
</dbReference>
<keyword evidence="4 7" id="KW-0521">NADP</keyword>
<dbReference type="GO" id="GO:0004350">
    <property type="term" value="F:glutamate-5-semialdehyde dehydrogenase activity"/>
    <property type="evidence" value="ECO:0007669"/>
    <property type="project" value="UniProtKB-UniRule"/>
</dbReference>
<dbReference type="InterPro" id="IPR012134">
    <property type="entry name" value="Glu-5-SA_DH"/>
</dbReference>
<dbReference type="AlphaFoldDB" id="A0A4R6U6Q4"/>
<comment type="catalytic activity">
    <reaction evidence="6 7">
        <text>L-glutamate 5-semialdehyde + phosphate + NADP(+) = L-glutamyl 5-phosphate + NADPH + H(+)</text>
        <dbReference type="Rhea" id="RHEA:19541"/>
        <dbReference type="ChEBI" id="CHEBI:15378"/>
        <dbReference type="ChEBI" id="CHEBI:43474"/>
        <dbReference type="ChEBI" id="CHEBI:57783"/>
        <dbReference type="ChEBI" id="CHEBI:58066"/>
        <dbReference type="ChEBI" id="CHEBI:58274"/>
        <dbReference type="ChEBI" id="CHEBI:58349"/>
        <dbReference type="EC" id="1.2.1.41"/>
    </reaction>
</comment>
<dbReference type="InterPro" id="IPR000965">
    <property type="entry name" value="GPR_dom"/>
</dbReference>
<dbReference type="FunFam" id="3.40.309.10:FF:000006">
    <property type="entry name" value="Gamma-glutamyl phosphate reductase"/>
    <property type="match status" value="1"/>
</dbReference>
<evidence type="ECO:0000256" key="3">
    <source>
        <dbReference type="ARBA" id="ARBA00022650"/>
    </source>
</evidence>
<evidence type="ECO:0000259" key="9">
    <source>
        <dbReference type="Pfam" id="PF00171"/>
    </source>
</evidence>
<evidence type="ECO:0000256" key="7">
    <source>
        <dbReference type="HAMAP-Rule" id="MF_00412"/>
    </source>
</evidence>
<evidence type="ECO:0000256" key="2">
    <source>
        <dbReference type="ARBA" id="ARBA00022605"/>
    </source>
</evidence>
<comment type="similarity">
    <text evidence="7">Belongs to the gamma-glutamyl phosphate reductase family.</text>
</comment>
<name>A0A4R6U6Q4_9BACI</name>
<dbReference type="UniPathway" id="UPA00098">
    <property type="reaction ID" value="UER00360"/>
</dbReference>
<dbReference type="InterPro" id="IPR016163">
    <property type="entry name" value="Ald_DH_C"/>
</dbReference>
<organism evidence="10 11">
    <name type="scientific">Aureibacillus halotolerans</name>
    <dbReference type="NCBI Taxonomy" id="1508390"/>
    <lineage>
        <taxon>Bacteria</taxon>
        <taxon>Bacillati</taxon>
        <taxon>Bacillota</taxon>
        <taxon>Bacilli</taxon>
        <taxon>Bacillales</taxon>
        <taxon>Bacillaceae</taxon>
        <taxon>Aureibacillus</taxon>
    </lineage>
</organism>
<keyword evidence="2 7" id="KW-0028">Amino-acid biosynthesis</keyword>
<evidence type="ECO:0000313" key="11">
    <source>
        <dbReference type="Proteomes" id="UP000295632"/>
    </source>
</evidence>
<dbReference type="InterPro" id="IPR016162">
    <property type="entry name" value="Ald_DH_N"/>
</dbReference>
<dbReference type="EMBL" id="SNYJ01000002">
    <property type="protein sequence ID" value="TDQ42190.1"/>
    <property type="molecule type" value="Genomic_DNA"/>
</dbReference>